<accession>F2EKX4</accession>
<feature type="compositionally biased region" description="Basic residues" evidence="1">
    <location>
        <begin position="256"/>
        <end position="267"/>
    </location>
</feature>
<protein>
    <submittedName>
        <fullName evidence="2">Predicted protein</fullName>
    </submittedName>
</protein>
<evidence type="ECO:0000256" key="1">
    <source>
        <dbReference type="SAM" id="MobiDB-lite"/>
    </source>
</evidence>
<proteinExistence type="evidence at transcript level"/>
<feature type="region of interest" description="Disordered" evidence="1">
    <location>
        <begin position="152"/>
        <end position="181"/>
    </location>
</feature>
<reference evidence="2" key="1">
    <citation type="journal article" date="2011" name="Plant Physiol.">
        <title>Comprehensive sequence analysis of 24,783 barley full-length cDNAs derived from 12 clone libraries.</title>
        <authorList>
            <person name="Matsumoto T."/>
            <person name="Tanaka T."/>
            <person name="Sakai H."/>
            <person name="Amano N."/>
            <person name="Kanamori H."/>
            <person name="Kurita K."/>
            <person name="Kikuta A."/>
            <person name="Kamiya K."/>
            <person name="Yamamoto M."/>
            <person name="Ikawa H."/>
            <person name="Fujii N."/>
            <person name="Hori K."/>
            <person name="Itoh T."/>
            <person name="Sato K."/>
        </authorList>
    </citation>
    <scope>NUCLEOTIDE SEQUENCE</scope>
    <source>
        <tissue evidence="2">Flower</tissue>
    </source>
</reference>
<feature type="compositionally biased region" description="Basic and acidic residues" evidence="1">
    <location>
        <begin position="30"/>
        <end position="39"/>
    </location>
</feature>
<evidence type="ECO:0000313" key="2">
    <source>
        <dbReference type="EMBL" id="BAK07996.1"/>
    </source>
</evidence>
<feature type="region of interest" description="Disordered" evidence="1">
    <location>
        <begin position="197"/>
        <end position="267"/>
    </location>
</feature>
<sequence>ERRQRGGAEHHPHDRLPLPRQLRRHLHHHAVPEGDDHPAPAHVPQRHGHGAPHQQLQHPAGRHPGQDAGLRALQVPRGLHGLIHLPVVLLRREGLRLPDLPHLRHGGLQAWLLLRLRHDQRRHRHDLPLRHQPLHARRLRRLVGDPMALHRDQGGGLVPRQPRQRQPQRHQGLQGLHRRLHDPRRRPLQLPLHHVPDVAHHDQEPKAAHHIVRRRQREPAVPVPHRRRPGHGAAEDGQELRRAAQGAGVPQGQHTQHGHHRRLHPPRRPLHRHHPAAVPAAAILPRRARLPHGAPLHLLQRLRLRPHRHEPVQHLRQDRHAGRRLVGRAQGRRRDRRPRHVRDHDVHALQRRRRHAGPQDGVPHPHLAARRAHQRAHRHGIRLPHQPHRLLGVLQGVQDGRDDRRRRTRRALRQGVPRHGHAERRPGWAANAQHALRQDLLHARAGPVHAPGAGEPTGVAHAGVPPEHRGHGRGLLRAAGHGHRHVRREPGAVAVGAHGPC</sequence>
<feature type="compositionally biased region" description="Basic residues" evidence="1">
    <location>
        <begin position="327"/>
        <end position="341"/>
    </location>
</feature>
<feature type="region of interest" description="Disordered" evidence="1">
    <location>
        <begin position="327"/>
        <end position="364"/>
    </location>
</feature>
<feature type="compositionally biased region" description="Basic and acidic residues" evidence="1">
    <location>
        <begin position="197"/>
        <end position="207"/>
    </location>
</feature>
<feature type="non-terminal residue" evidence="2">
    <location>
        <position position="1"/>
    </location>
</feature>
<dbReference type="EMBL" id="AK376802">
    <property type="protein sequence ID" value="BAK07996.1"/>
    <property type="molecule type" value="mRNA"/>
</dbReference>
<name>F2EKX4_HORVV</name>
<organism evidence="2">
    <name type="scientific">Hordeum vulgare subsp. vulgare</name>
    <name type="common">Domesticated barley</name>
    <dbReference type="NCBI Taxonomy" id="112509"/>
    <lineage>
        <taxon>Eukaryota</taxon>
        <taxon>Viridiplantae</taxon>
        <taxon>Streptophyta</taxon>
        <taxon>Embryophyta</taxon>
        <taxon>Tracheophyta</taxon>
        <taxon>Spermatophyta</taxon>
        <taxon>Magnoliopsida</taxon>
        <taxon>Liliopsida</taxon>
        <taxon>Poales</taxon>
        <taxon>Poaceae</taxon>
        <taxon>BOP clade</taxon>
        <taxon>Pooideae</taxon>
        <taxon>Triticodae</taxon>
        <taxon>Triticeae</taxon>
        <taxon>Hordeinae</taxon>
        <taxon>Hordeum</taxon>
    </lineage>
</organism>
<dbReference type="AlphaFoldDB" id="F2EKX4"/>
<feature type="region of interest" description="Disordered" evidence="1">
    <location>
        <begin position="30"/>
        <end position="68"/>
    </location>
</feature>